<evidence type="ECO:0000313" key="1">
    <source>
        <dbReference type="Proteomes" id="UP000504631"/>
    </source>
</evidence>
<dbReference type="RefSeq" id="XP_033354090.1">
    <property type="nucleotide sequence ID" value="XM_033498199.1"/>
</dbReference>
<evidence type="ECO:0000313" key="2">
    <source>
        <dbReference type="RefSeq" id="XP_033354090.1"/>
    </source>
</evidence>
<proteinExistence type="predicted"/>
<dbReference type="GeneID" id="117235834"/>
<dbReference type="AlphaFoldDB" id="A0A6J3KM62"/>
<accession>A0A6J3KM62</accession>
<dbReference type="Proteomes" id="UP000504631">
    <property type="component" value="Unplaced"/>
</dbReference>
<keyword evidence="1" id="KW-1185">Reference proteome</keyword>
<sequence length="237" mass="27432">MHKESVVDIGTGNKKGILKMKNKEHEPATEDEINNYQSMPSGAPKNIEQLSNVEPAGCYTDRRRKNVRDFRTKFRPPFFRRGCSKHCTGYRKDLDTSSFELTVCKSVKKNNLAHRIKRSKRKFQQFSNQVKKRTTESVKKIRKVYRDFAARRVMGFNCDLNKCPSTIIECSTTSCTEPTMLFNKFHKLRDPEKMTRDQEEEYDSIYSPTIHAGATDHEFKVLKDQSVGTSVDKETST</sequence>
<protein>
    <submittedName>
        <fullName evidence="2">Uncharacterized protein LOC117235834</fullName>
    </submittedName>
</protein>
<name>A0A6J3KM62_9HYME</name>
<gene>
    <name evidence="2" type="primary">LOC117235834</name>
</gene>
<dbReference type="KEGG" id="bvk:117235834"/>
<organism evidence="1 2">
    <name type="scientific">Bombus vosnesenskii</name>
    <dbReference type="NCBI Taxonomy" id="207650"/>
    <lineage>
        <taxon>Eukaryota</taxon>
        <taxon>Metazoa</taxon>
        <taxon>Ecdysozoa</taxon>
        <taxon>Arthropoda</taxon>
        <taxon>Hexapoda</taxon>
        <taxon>Insecta</taxon>
        <taxon>Pterygota</taxon>
        <taxon>Neoptera</taxon>
        <taxon>Endopterygota</taxon>
        <taxon>Hymenoptera</taxon>
        <taxon>Apocrita</taxon>
        <taxon>Aculeata</taxon>
        <taxon>Apoidea</taxon>
        <taxon>Anthophila</taxon>
        <taxon>Apidae</taxon>
        <taxon>Bombus</taxon>
        <taxon>Pyrobombus</taxon>
    </lineage>
</organism>
<reference evidence="2" key="1">
    <citation type="submission" date="2025-08" db="UniProtKB">
        <authorList>
            <consortium name="RefSeq"/>
        </authorList>
    </citation>
    <scope>IDENTIFICATION</scope>
    <source>
        <tissue evidence="2">Muscle</tissue>
    </source>
</reference>